<accession>A0A210QQ74</accession>
<dbReference type="EMBL" id="NEDP02002420">
    <property type="protein sequence ID" value="OWF50869.1"/>
    <property type="molecule type" value="Genomic_DNA"/>
</dbReference>
<evidence type="ECO:0000313" key="1">
    <source>
        <dbReference type="EMBL" id="OWF50869.1"/>
    </source>
</evidence>
<dbReference type="SUPFAM" id="SSF48452">
    <property type="entry name" value="TPR-like"/>
    <property type="match status" value="2"/>
</dbReference>
<dbReference type="InterPro" id="IPR011990">
    <property type="entry name" value="TPR-like_helical_dom_sf"/>
</dbReference>
<dbReference type="AlphaFoldDB" id="A0A210QQ74"/>
<reference evidence="1 2" key="1">
    <citation type="journal article" date="2017" name="Nat. Ecol. Evol.">
        <title>Scallop genome provides insights into evolution of bilaterian karyotype and development.</title>
        <authorList>
            <person name="Wang S."/>
            <person name="Zhang J."/>
            <person name="Jiao W."/>
            <person name="Li J."/>
            <person name="Xun X."/>
            <person name="Sun Y."/>
            <person name="Guo X."/>
            <person name="Huan P."/>
            <person name="Dong B."/>
            <person name="Zhang L."/>
            <person name="Hu X."/>
            <person name="Sun X."/>
            <person name="Wang J."/>
            <person name="Zhao C."/>
            <person name="Wang Y."/>
            <person name="Wang D."/>
            <person name="Huang X."/>
            <person name="Wang R."/>
            <person name="Lv J."/>
            <person name="Li Y."/>
            <person name="Zhang Z."/>
            <person name="Liu B."/>
            <person name="Lu W."/>
            <person name="Hui Y."/>
            <person name="Liang J."/>
            <person name="Zhou Z."/>
            <person name="Hou R."/>
            <person name="Li X."/>
            <person name="Liu Y."/>
            <person name="Li H."/>
            <person name="Ning X."/>
            <person name="Lin Y."/>
            <person name="Zhao L."/>
            <person name="Xing Q."/>
            <person name="Dou J."/>
            <person name="Li Y."/>
            <person name="Mao J."/>
            <person name="Guo H."/>
            <person name="Dou H."/>
            <person name="Li T."/>
            <person name="Mu C."/>
            <person name="Jiang W."/>
            <person name="Fu Q."/>
            <person name="Fu X."/>
            <person name="Miao Y."/>
            <person name="Liu J."/>
            <person name="Yu Q."/>
            <person name="Li R."/>
            <person name="Liao H."/>
            <person name="Li X."/>
            <person name="Kong Y."/>
            <person name="Jiang Z."/>
            <person name="Chourrout D."/>
            <person name="Li R."/>
            <person name="Bao Z."/>
        </authorList>
    </citation>
    <scope>NUCLEOTIDE SEQUENCE [LARGE SCALE GENOMIC DNA]</scope>
    <source>
        <strain evidence="1 2">PY_sf001</strain>
    </source>
</reference>
<comment type="caution">
    <text evidence="1">The sequence shown here is derived from an EMBL/GenBank/DDBJ whole genome shotgun (WGS) entry which is preliminary data.</text>
</comment>
<proteinExistence type="predicted"/>
<dbReference type="Proteomes" id="UP000242188">
    <property type="component" value="Unassembled WGS sequence"/>
</dbReference>
<dbReference type="Gene3D" id="1.25.40.10">
    <property type="entry name" value="Tetratricopeptide repeat domain"/>
    <property type="match status" value="2"/>
</dbReference>
<gene>
    <name evidence="1" type="ORF">KP79_PYT13829</name>
</gene>
<dbReference type="STRING" id="6573.A0A210QQ74"/>
<evidence type="ECO:0000313" key="2">
    <source>
        <dbReference type="Proteomes" id="UP000242188"/>
    </source>
</evidence>
<name>A0A210QQ74_MIZYE</name>
<sequence>MASSLMSRGFRTFQVFTKNTKIVRTCPLLKNVRCVRLYTNQSSKRFHQASHPTKKAAMIGIFGAAGVAMLSNEKKDIKAEILELIERGKSFNIIGDNRSNRIFESAKDEAKKALRRGKISEEERDILVVIASKLLGEHFLANGYIDKAEECFMEALESYKKLGFDKYDDPSLELILRLTNCFALNGREVEAKESFDMIIDTQLRKIKDSETTCPLSTYQILWATLQLYGRFLILNKDYDEAERLFYIADDVMQKASGEMFSGRQDILTDLAGVKIVKQDLAGAEATFEKAIKIGEKGNSPELCLTYCYMADLATRMGNLDKAEKMCTNGLRLAEKLKDSTCLNKANLYIGKLQEARTNKTKSMTQEDKSD</sequence>
<dbReference type="OrthoDB" id="10344896at2759"/>
<dbReference type="SMART" id="SM00028">
    <property type="entry name" value="TPR"/>
    <property type="match status" value="2"/>
</dbReference>
<protein>
    <submittedName>
        <fullName evidence="1">Tetratricopeptide repeat protein 19, mitochondrial</fullName>
    </submittedName>
</protein>
<organism evidence="1 2">
    <name type="scientific">Mizuhopecten yessoensis</name>
    <name type="common">Japanese scallop</name>
    <name type="synonym">Patinopecten yessoensis</name>
    <dbReference type="NCBI Taxonomy" id="6573"/>
    <lineage>
        <taxon>Eukaryota</taxon>
        <taxon>Metazoa</taxon>
        <taxon>Spiralia</taxon>
        <taxon>Lophotrochozoa</taxon>
        <taxon>Mollusca</taxon>
        <taxon>Bivalvia</taxon>
        <taxon>Autobranchia</taxon>
        <taxon>Pteriomorphia</taxon>
        <taxon>Pectinida</taxon>
        <taxon>Pectinoidea</taxon>
        <taxon>Pectinidae</taxon>
        <taxon>Mizuhopecten</taxon>
    </lineage>
</organism>
<dbReference type="InterPro" id="IPR019734">
    <property type="entry name" value="TPR_rpt"/>
</dbReference>
<keyword evidence="2" id="KW-1185">Reference proteome</keyword>